<dbReference type="EMBL" id="OZ075127">
    <property type="protein sequence ID" value="CAL4949810.1"/>
    <property type="molecule type" value="Genomic_DNA"/>
</dbReference>
<reference evidence="3" key="1">
    <citation type="submission" date="2024-06" db="EMBL/GenBank/DDBJ databases">
        <authorList>
            <person name="Ryan C."/>
        </authorList>
    </citation>
    <scope>NUCLEOTIDE SEQUENCE [LARGE SCALE GENOMIC DNA]</scope>
</reference>
<protein>
    <submittedName>
        <fullName evidence="2">Uncharacterized protein</fullName>
    </submittedName>
</protein>
<accession>A0ABC8Z0C6</accession>
<gene>
    <name evidence="2" type="ORF">URODEC1_LOCUS38041</name>
</gene>
<proteinExistence type="predicted"/>
<reference evidence="2 3" key="2">
    <citation type="submission" date="2024-10" db="EMBL/GenBank/DDBJ databases">
        <authorList>
            <person name="Ryan C."/>
        </authorList>
    </citation>
    <scope>NUCLEOTIDE SEQUENCE [LARGE SCALE GENOMIC DNA]</scope>
</reference>
<organism evidence="2 3">
    <name type="scientific">Urochloa decumbens</name>
    <dbReference type="NCBI Taxonomy" id="240449"/>
    <lineage>
        <taxon>Eukaryota</taxon>
        <taxon>Viridiplantae</taxon>
        <taxon>Streptophyta</taxon>
        <taxon>Embryophyta</taxon>
        <taxon>Tracheophyta</taxon>
        <taxon>Spermatophyta</taxon>
        <taxon>Magnoliopsida</taxon>
        <taxon>Liliopsida</taxon>
        <taxon>Poales</taxon>
        <taxon>Poaceae</taxon>
        <taxon>PACMAD clade</taxon>
        <taxon>Panicoideae</taxon>
        <taxon>Panicodae</taxon>
        <taxon>Paniceae</taxon>
        <taxon>Melinidinae</taxon>
        <taxon>Urochloa</taxon>
    </lineage>
</organism>
<name>A0ABC8Z0C6_9POAL</name>
<evidence type="ECO:0000313" key="3">
    <source>
        <dbReference type="Proteomes" id="UP001497457"/>
    </source>
</evidence>
<keyword evidence="3" id="KW-1185">Reference proteome</keyword>
<dbReference type="AlphaFoldDB" id="A0ABC8Z0C6"/>
<feature type="region of interest" description="Disordered" evidence="1">
    <location>
        <begin position="168"/>
        <end position="233"/>
    </location>
</feature>
<sequence>MMKTSKNKRRWQQQQSGRPVLLTFYVIQPRRVGSGTRATSSHDVRHHRQHQQHVNSGGHDERRRPNGSKFPKNRRADLLEYSRKLRALSRQVTTAASTTLLPPLPSGRQRHHNNTAVAVRGEEGQPTAIVNRWLDRAMSQHQIRQRCFGRDGWSWKRVLVLIFPSNSHSVVGRSKPRRPRRMDDDDSEKDPSNNQNGWPAALLAGKLTQVTKSRRDNSGFAKKLMSVFQKRPQ</sequence>
<dbReference type="Proteomes" id="UP001497457">
    <property type="component" value="Chromosome 17b"/>
</dbReference>
<evidence type="ECO:0000313" key="2">
    <source>
        <dbReference type="EMBL" id="CAL4949810.1"/>
    </source>
</evidence>
<feature type="region of interest" description="Disordered" evidence="1">
    <location>
        <begin position="33"/>
        <end position="76"/>
    </location>
</feature>
<evidence type="ECO:0000256" key="1">
    <source>
        <dbReference type="SAM" id="MobiDB-lite"/>
    </source>
</evidence>